<evidence type="ECO:0000313" key="1">
    <source>
        <dbReference type="EMBL" id="KAK1866229.1"/>
    </source>
</evidence>
<evidence type="ECO:0000313" key="2">
    <source>
        <dbReference type="Proteomes" id="UP000798662"/>
    </source>
</evidence>
<reference evidence="1" key="1">
    <citation type="submission" date="2019-11" db="EMBL/GenBank/DDBJ databases">
        <title>Nori genome reveals adaptations in red seaweeds to the harsh intertidal environment.</title>
        <authorList>
            <person name="Wang D."/>
            <person name="Mao Y."/>
        </authorList>
    </citation>
    <scope>NUCLEOTIDE SEQUENCE</scope>
    <source>
        <tissue evidence="1">Gametophyte</tissue>
    </source>
</reference>
<organism evidence="1 2">
    <name type="scientific">Pyropia yezoensis</name>
    <name type="common">Susabi-nori</name>
    <name type="synonym">Porphyra yezoensis</name>
    <dbReference type="NCBI Taxonomy" id="2788"/>
    <lineage>
        <taxon>Eukaryota</taxon>
        <taxon>Rhodophyta</taxon>
        <taxon>Bangiophyceae</taxon>
        <taxon>Bangiales</taxon>
        <taxon>Bangiaceae</taxon>
        <taxon>Pyropia</taxon>
    </lineage>
</organism>
<comment type="caution">
    <text evidence="1">The sequence shown here is derived from an EMBL/GenBank/DDBJ whole genome shotgun (WGS) entry which is preliminary data.</text>
</comment>
<keyword evidence="2" id="KW-1185">Reference proteome</keyword>
<accession>A0ACC3C8F6</accession>
<name>A0ACC3C8F6_PYRYE</name>
<protein>
    <submittedName>
        <fullName evidence="1">Uncharacterized protein</fullName>
    </submittedName>
</protein>
<dbReference type="Proteomes" id="UP000798662">
    <property type="component" value="Chromosome 2"/>
</dbReference>
<dbReference type="EMBL" id="CM020619">
    <property type="protein sequence ID" value="KAK1866229.1"/>
    <property type="molecule type" value="Genomic_DNA"/>
</dbReference>
<gene>
    <name evidence="1" type="ORF">I4F81_008749</name>
</gene>
<proteinExistence type="predicted"/>
<sequence length="1276" mass="131269">MRDSRRPPGRGWVVPPSPVPPPLRVSARAASPSSSSTRGAKRGGRPSEGRTRGFRPGDGNGDGGGDGGGGADRRGRGEPAGRSTRRRGGRGRGGGGRDGPAAGPAAPPAADAHAVDGAPLRQTAADDGWLAPLVALAGTPDALPELRRLLAAAAAAPAALPGGRSRADLEELAVEAVFPYPLDTFQRASLRALIGGENVVVSAPTSGGKTVVGEMALYLALARGRRAIYTTPLKALSNQKAADFAALFGTDNVGLLTGDAATNREGSVLVMTTEIYRNMMYEEAWAVGDVDAVVFDEFHYMADPDRGTVWEESVIYSPPHVRLVALSATMANAPEVRDWFASVHGPTAGVVSGARPVPLRFSYCNRDGLVPLFAPLPGDAPPTSLPSMRGLKLHPAVLASLVDEAARPERKSAMRSFGDRKRRFSGRRGDDSSSAAPRKASGSERKGGGGRREKFAAVPSFPYVVRGLRRRDMLPAIIFVFSRAGCDRAAEAAATEDEGFINDDEAAALRTRVAEFAAAYPDVADAKRMNLALAGIASHHAGMLPLWKAFVEELFQAGLLKVVFATETLAAGINMPARTTVISSLSKRGNDGIEPLTTSAVLQMAGRAGRRGMDAVGYSVVLRSPHDGAREAHRILTRTVEPLCSHFTPTYGMVLNVLAQRPLAEARRVVEKSFGAFQTARRLAAATDPPGAAADDGRVGGRDPHGSSSAGADEAALALEAEDAARKLVLAEAVQLAGRVPAAEVSAYAKLKERLKAERRAEAYLRSQAAEADAEVVEEGLAFAPPGTAVLLRPVERSRRRGGGRQAEPVVSQGKGRRGRGRDGSDGGTEGGGGKRTDLAGIVAALRWTYLGVAEGDADTAAAGNGDADDAASDEAFDQAATDDGVTAAAASRPEVAVLLDMADGTAGVLPTYVGVTAGNTIRVFNATHVARLLFDTPPLDVDAAASGWRESIADPAGRWPESAAGDEAPQTVVAGDDASALLAAAVATSWADVIAADEGGGSGEGDGDGDGTDDADADSPAGAAAYHPEVAAARARRAAVEGALTALPLHTRPDRELILRAGRAVAKLTAQVAAAERSGAKRRLRSARRQAARAEAAAGGGAGARGGVATAAAAAAATTSGAALADAAAADPAKGEPAAGSSPDAASAETLALTAAFVPLRTMLTAVQDEAGVDAAVPLNDADVGLIEAWATGAVDWPALLARTSLQEGDICRRLRRVLSLLRQVPGLPLVSEPVRRAARAAVTAMDRFPVADEVPYVGGGGGRRGRRATTTSPA</sequence>